<protein>
    <recommendedName>
        <fullName evidence="6">U2A'/phosphoprotein 32 family A C-terminal domain-containing protein</fullName>
    </recommendedName>
</protein>
<keyword evidence="1" id="KW-0433">Leucine-rich repeat</keyword>
<dbReference type="InterPro" id="IPR001611">
    <property type="entry name" value="Leu-rich_rpt"/>
</dbReference>
<dbReference type="STRING" id="1169540.A0A0G4H3X2"/>
<accession>A0A0G4H3X2</accession>
<feature type="compositionally biased region" description="Basic and acidic residues" evidence="3">
    <location>
        <begin position="303"/>
        <end position="322"/>
    </location>
</feature>
<keyword evidence="5" id="KW-1185">Reference proteome</keyword>
<dbReference type="InterPro" id="IPR025875">
    <property type="entry name" value="Leu-rich_rpt_4"/>
</dbReference>
<evidence type="ECO:0000256" key="2">
    <source>
        <dbReference type="ARBA" id="ARBA00022737"/>
    </source>
</evidence>
<proteinExistence type="predicted"/>
<dbReference type="SUPFAM" id="SSF52058">
    <property type="entry name" value="L domain-like"/>
    <property type="match status" value="1"/>
</dbReference>
<dbReference type="OMA" id="DIGNCGF"/>
<dbReference type="PANTHER" id="PTHR46652">
    <property type="entry name" value="LEUCINE-RICH REPEAT AND IQ DOMAIN-CONTAINING PROTEIN 1-RELATED"/>
    <property type="match status" value="1"/>
</dbReference>
<dbReference type="Pfam" id="PF13855">
    <property type="entry name" value="LRR_8"/>
    <property type="match status" value="1"/>
</dbReference>
<dbReference type="PROSITE" id="PS51450">
    <property type="entry name" value="LRR"/>
    <property type="match status" value="3"/>
</dbReference>
<reference evidence="4 5" key="1">
    <citation type="submission" date="2014-11" db="EMBL/GenBank/DDBJ databases">
        <authorList>
            <person name="Zhu J."/>
            <person name="Qi W."/>
            <person name="Song R."/>
        </authorList>
    </citation>
    <scope>NUCLEOTIDE SEQUENCE [LARGE SCALE GENOMIC DNA]</scope>
</reference>
<dbReference type="AlphaFoldDB" id="A0A0G4H3X2"/>
<feature type="compositionally biased region" description="Basic and acidic residues" evidence="3">
    <location>
        <begin position="387"/>
        <end position="406"/>
    </location>
</feature>
<organism evidence="4 5">
    <name type="scientific">Vitrella brassicaformis (strain CCMP3155)</name>
    <dbReference type="NCBI Taxonomy" id="1169540"/>
    <lineage>
        <taxon>Eukaryota</taxon>
        <taxon>Sar</taxon>
        <taxon>Alveolata</taxon>
        <taxon>Colpodellida</taxon>
        <taxon>Vitrellaceae</taxon>
        <taxon>Vitrella</taxon>
    </lineage>
</organism>
<feature type="compositionally biased region" description="Basic residues" evidence="3">
    <location>
        <begin position="466"/>
        <end position="475"/>
    </location>
</feature>
<dbReference type="Pfam" id="PF12799">
    <property type="entry name" value="LRR_4"/>
    <property type="match status" value="1"/>
</dbReference>
<evidence type="ECO:0000313" key="5">
    <source>
        <dbReference type="Proteomes" id="UP000041254"/>
    </source>
</evidence>
<dbReference type="OrthoDB" id="277458at2759"/>
<dbReference type="SMART" id="SM00365">
    <property type="entry name" value="LRR_SD22"/>
    <property type="match status" value="6"/>
</dbReference>
<dbReference type="InterPro" id="IPR050836">
    <property type="entry name" value="SDS22/Internalin_LRR"/>
</dbReference>
<evidence type="ECO:0008006" key="6">
    <source>
        <dbReference type="Google" id="ProtNLM"/>
    </source>
</evidence>
<dbReference type="PANTHER" id="PTHR46652:SF7">
    <property type="entry name" value="LEUCINE-RICH REPEAT AND IQ DOMAIN-CONTAINING PROTEIN 1"/>
    <property type="match status" value="1"/>
</dbReference>
<feature type="region of interest" description="Disordered" evidence="3">
    <location>
        <begin position="270"/>
        <end position="501"/>
    </location>
</feature>
<dbReference type="VEuPathDB" id="CryptoDB:Vbra_6545"/>
<dbReference type="Proteomes" id="UP000041254">
    <property type="component" value="Unassembled WGS sequence"/>
</dbReference>
<evidence type="ECO:0000256" key="1">
    <source>
        <dbReference type="ARBA" id="ARBA00022614"/>
    </source>
</evidence>
<name>A0A0G4H3X2_VITBC</name>
<dbReference type="SMART" id="SM00369">
    <property type="entry name" value="LRR_TYP"/>
    <property type="match status" value="4"/>
</dbReference>
<evidence type="ECO:0000256" key="3">
    <source>
        <dbReference type="SAM" id="MobiDB-lite"/>
    </source>
</evidence>
<evidence type="ECO:0000313" key="4">
    <source>
        <dbReference type="EMBL" id="CEM38373.1"/>
    </source>
</evidence>
<feature type="compositionally biased region" description="Basic and acidic residues" evidence="3">
    <location>
        <begin position="416"/>
        <end position="455"/>
    </location>
</feature>
<dbReference type="InterPro" id="IPR032675">
    <property type="entry name" value="LRR_dom_sf"/>
</dbReference>
<gene>
    <name evidence="4" type="ORF">Vbra_6545</name>
</gene>
<dbReference type="EMBL" id="CDMY01000982">
    <property type="protein sequence ID" value="CEM38373.1"/>
    <property type="molecule type" value="Genomic_DNA"/>
</dbReference>
<sequence length="527" mass="58732">MKRLTLTELSGLIPDGDISAVSEVDLRDKGIEECEDLSSCKALKKLEMPGNRLTSLEPFQMNLELCWLDVSKNLISTIDHLKELSSLAVLKLSHNQIRVMEHLDGLSSLKALVLDNNQIVKVGGLAKLKKLETLILSHNLIEEFPVPKRPFENLTKLSLSHNRLKAFPFGDKFGQLTELRLNGNKLTMIPESVKFMARLSILDVGKNAIPKLESLEAMSVLRHLTNLNVAGNPFYDDVAKQQAFHDFLPRMASRLKILNSKPIQKAISTAQLSKKGKKRQRQTAQAPAALHNEPPPAKAAKRHVPERLQVKKEEEPHHKMFTDEDEDDRMPPAVNGPPATPQQLSKAKRTALRPSSIDDPDTGSSGAPVEASCSRPISPGLGKAMHQHKDEPPAAAKAREHVFFDKESDEEGEGKEEEKAAPTRQEVRNEEGKRARVKREEGGSKRNVRVKREANAHQQQPMEGKRRSKKAKHMKGRETDKGGEAVAVGVREEGEGMSVDESGFSREIAAFLQHRQDMFGHDVHGWD</sequence>
<dbReference type="InterPro" id="IPR003591">
    <property type="entry name" value="Leu-rich_rpt_typical-subtyp"/>
</dbReference>
<dbReference type="Gene3D" id="3.80.10.10">
    <property type="entry name" value="Ribonuclease Inhibitor"/>
    <property type="match status" value="2"/>
</dbReference>
<keyword evidence="2" id="KW-0677">Repeat</keyword>
<dbReference type="PhylomeDB" id="A0A0G4H3X2"/>
<dbReference type="InParanoid" id="A0A0G4H3X2"/>